<dbReference type="GO" id="GO:0005886">
    <property type="term" value="C:plasma membrane"/>
    <property type="evidence" value="ECO:0007669"/>
    <property type="project" value="UniProtKB-SubCell"/>
</dbReference>
<evidence type="ECO:0000256" key="7">
    <source>
        <dbReference type="ARBA" id="ARBA00023136"/>
    </source>
</evidence>
<feature type="transmembrane region" description="Helical" evidence="8">
    <location>
        <begin position="294"/>
        <end position="315"/>
    </location>
</feature>
<dbReference type="InterPro" id="IPR039421">
    <property type="entry name" value="Type_1_exporter"/>
</dbReference>
<feature type="transmembrane region" description="Helical" evidence="8">
    <location>
        <begin position="33"/>
        <end position="54"/>
    </location>
</feature>
<dbReference type="PROSITE" id="PS00211">
    <property type="entry name" value="ABC_TRANSPORTER_1"/>
    <property type="match status" value="1"/>
</dbReference>
<dbReference type="STRING" id="233100.SAMN05216526_1774"/>
<dbReference type="RefSeq" id="WP_076756161.1">
    <property type="nucleotide sequence ID" value="NZ_CP023018.1"/>
</dbReference>
<dbReference type="Gene3D" id="1.20.1560.10">
    <property type="entry name" value="ABC transporter type 1, transmembrane domain"/>
    <property type="match status" value="1"/>
</dbReference>
<dbReference type="SUPFAM" id="SSF52540">
    <property type="entry name" value="P-loop containing nucleoside triphosphate hydrolases"/>
    <property type="match status" value="1"/>
</dbReference>
<dbReference type="GO" id="GO:0016887">
    <property type="term" value="F:ATP hydrolysis activity"/>
    <property type="evidence" value="ECO:0007669"/>
    <property type="project" value="InterPro"/>
</dbReference>
<dbReference type="GO" id="GO:0005524">
    <property type="term" value="F:ATP binding"/>
    <property type="evidence" value="ECO:0007669"/>
    <property type="project" value="UniProtKB-KW"/>
</dbReference>
<dbReference type="InterPro" id="IPR036640">
    <property type="entry name" value="ABC1_TM_sf"/>
</dbReference>
<dbReference type="CDD" id="cd03253">
    <property type="entry name" value="ABCC_ATM1_transporter"/>
    <property type="match status" value="1"/>
</dbReference>
<dbReference type="InterPro" id="IPR003439">
    <property type="entry name" value="ABC_transporter-like_ATP-bd"/>
</dbReference>
<evidence type="ECO:0000256" key="1">
    <source>
        <dbReference type="ARBA" id="ARBA00004651"/>
    </source>
</evidence>
<dbReference type="GO" id="GO:0140359">
    <property type="term" value="F:ABC-type transporter activity"/>
    <property type="evidence" value="ECO:0007669"/>
    <property type="project" value="InterPro"/>
</dbReference>
<reference evidence="11 12" key="1">
    <citation type="submission" date="2017-01" db="EMBL/GenBank/DDBJ databases">
        <authorList>
            <person name="Mah S.A."/>
            <person name="Swanson W.J."/>
            <person name="Moy G.W."/>
            <person name="Vacquier V.D."/>
        </authorList>
    </citation>
    <scope>NUCLEOTIDE SEQUENCE [LARGE SCALE GENOMIC DNA]</scope>
    <source>
        <strain evidence="11 12">M9</strain>
    </source>
</reference>
<feature type="domain" description="ABC transmembrane type-1" evidence="10">
    <location>
        <begin position="34"/>
        <end position="320"/>
    </location>
</feature>
<evidence type="ECO:0000256" key="4">
    <source>
        <dbReference type="ARBA" id="ARBA00022741"/>
    </source>
</evidence>
<proteinExistence type="predicted"/>
<feature type="transmembrane region" description="Helical" evidence="8">
    <location>
        <begin position="177"/>
        <end position="195"/>
    </location>
</feature>
<keyword evidence="12" id="KW-1185">Reference proteome</keyword>
<name>A0A1R3W529_9GAMM</name>
<feature type="transmembrane region" description="Helical" evidence="8">
    <location>
        <begin position="146"/>
        <end position="171"/>
    </location>
</feature>
<keyword evidence="4" id="KW-0547">Nucleotide-binding</keyword>
<feature type="transmembrane region" description="Helical" evidence="8">
    <location>
        <begin position="66"/>
        <end position="90"/>
    </location>
</feature>
<evidence type="ECO:0000256" key="2">
    <source>
        <dbReference type="ARBA" id="ARBA00022448"/>
    </source>
</evidence>
<evidence type="ECO:0000256" key="6">
    <source>
        <dbReference type="ARBA" id="ARBA00022989"/>
    </source>
</evidence>
<keyword evidence="3 8" id="KW-0812">Transmembrane</keyword>
<comment type="subcellular location">
    <subcellularLocation>
        <location evidence="1">Cell membrane</location>
        <topology evidence="1">Multi-pass membrane protein</topology>
    </subcellularLocation>
</comment>
<dbReference type="Pfam" id="PF00664">
    <property type="entry name" value="ABC_membrane"/>
    <property type="match status" value="1"/>
</dbReference>
<dbReference type="PANTHER" id="PTHR24221">
    <property type="entry name" value="ATP-BINDING CASSETTE SUB-FAMILY B"/>
    <property type="match status" value="1"/>
</dbReference>
<feature type="domain" description="ABC transporter" evidence="9">
    <location>
        <begin position="354"/>
        <end position="588"/>
    </location>
</feature>
<evidence type="ECO:0000256" key="8">
    <source>
        <dbReference type="SAM" id="Phobius"/>
    </source>
</evidence>
<dbReference type="Gene3D" id="3.40.50.300">
    <property type="entry name" value="P-loop containing nucleotide triphosphate hydrolases"/>
    <property type="match status" value="1"/>
</dbReference>
<evidence type="ECO:0000256" key="5">
    <source>
        <dbReference type="ARBA" id="ARBA00022840"/>
    </source>
</evidence>
<dbReference type="InterPro" id="IPR017871">
    <property type="entry name" value="ABC_transporter-like_CS"/>
</dbReference>
<dbReference type="PANTHER" id="PTHR24221:SF654">
    <property type="entry name" value="ATP-BINDING CASSETTE SUB-FAMILY B MEMBER 6"/>
    <property type="match status" value="1"/>
</dbReference>
<dbReference type="SUPFAM" id="SSF90123">
    <property type="entry name" value="ABC transporter transmembrane region"/>
    <property type="match status" value="1"/>
</dbReference>
<dbReference type="Proteomes" id="UP000223759">
    <property type="component" value="Unassembled WGS sequence"/>
</dbReference>
<gene>
    <name evidence="11" type="ORF">SAMN05216526_1774</name>
</gene>
<accession>A0A1R3W529</accession>
<keyword evidence="6 8" id="KW-1133">Transmembrane helix</keyword>
<protein>
    <submittedName>
        <fullName evidence="11">ATP-binding cassette, subfamily B</fullName>
    </submittedName>
</protein>
<keyword evidence="5 11" id="KW-0067">ATP-binding</keyword>
<evidence type="ECO:0000259" key="9">
    <source>
        <dbReference type="PROSITE" id="PS50893"/>
    </source>
</evidence>
<organism evidence="11 12">
    <name type="scientific">Ectothiorhodosinus mongolicus</name>
    <dbReference type="NCBI Taxonomy" id="233100"/>
    <lineage>
        <taxon>Bacteria</taxon>
        <taxon>Pseudomonadati</taxon>
        <taxon>Pseudomonadota</taxon>
        <taxon>Gammaproteobacteria</taxon>
        <taxon>Chromatiales</taxon>
        <taxon>Ectothiorhodospiraceae</taxon>
        <taxon>Ectothiorhodosinus</taxon>
    </lineage>
</organism>
<sequence>MRYRSDYAYSDQAVNWRILLSLVPYLMEFRGRVLLALGFLVLAKLANVLVPVALKYIVDHFETGTQALAIAVPLLLLLGYGALRFATVFFSEMRDAVFARVAERAMRRVSLRVFRHLHEMDLGFHLSRRTGGLARDIERGTSGISFLLRFMVFNILPTLLEIALVAVILMVVLSPSFAVVMVAAVAIYVVFSVWVTEWRNRFVRAANRFDNRSNTRAVDSLLNYETVKYFGNERFEAERYDQDLASWEQARMQNKLSLAALNSGQALIIAAAITAMMILAAARVSAGQMTIGDLVMVNAYMIQLFIPLNFLGFVYREIRESLINIERLFHLMDQPAKVVDADHAKPLNPGPGEIRFENIAFAYNPDRPIIEEVSLTVAAGKKLALVGPSGAGKSTIARLLFRFYDVDAGQIWVHGQDIREVTQESLRAAIGVVPQDTVLFNDSIFYNIAYGRPSASRAEVERAAHLAHLDDFIARLPQGYETVVGERGLKLSGGEKQRIAIARVLLKDPPILILDEATSSLDTQAEQAIMSALQEVAASRTTLAIAHRLSTVQDADEIVVMDHGRVHERGTHDQLLAKRGLYFQLWQGQRAANQADGVPQ</sequence>
<dbReference type="AlphaFoldDB" id="A0A1R3W529"/>
<evidence type="ECO:0000259" key="10">
    <source>
        <dbReference type="PROSITE" id="PS50929"/>
    </source>
</evidence>
<dbReference type="InterPro" id="IPR027417">
    <property type="entry name" value="P-loop_NTPase"/>
</dbReference>
<dbReference type="InterPro" id="IPR011527">
    <property type="entry name" value="ABC1_TM_dom"/>
</dbReference>
<dbReference type="CDD" id="cd18582">
    <property type="entry name" value="ABC_6TM_ATM1_ABCB7"/>
    <property type="match status" value="1"/>
</dbReference>
<feature type="transmembrane region" description="Helical" evidence="8">
    <location>
        <begin position="259"/>
        <end position="282"/>
    </location>
</feature>
<keyword evidence="7 8" id="KW-0472">Membrane</keyword>
<dbReference type="EMBL" id="FTPK01000003">
    <property type="protein sequence ID" value="SIT72962.1"/>
    <property type="molecule type" value="Genomic_DNA"/>
</dbReference>
<evidence type="ECO:0000313" key="11">
    <source>
        <dbReference type="EMBL" id="SIT72962.1"/>
    </source>
</evidence>
<dbReference type="Pfam" id="PF00005">
    <property type="entry name" value="ABC_tran"/>
    <property type="match status" value="1"/>
</dbReference>
<evidence type="ECO:0000313" key="12">
    <source>
        <dbReference type="Proteomes" id="UP000223759"/>
    </source>
</evidence>
<keyword evidence="2" id="KW-0813">Transport</keyword>
<dbReference type="InterPro" id="IPR003593">
    <property type="entry name" value="AAA+_ATPase"/>
</dbReference>
<dbReference type="SMART" id="SM00382">
    <property type="entry name" value="AAA"/>
    <property type="match status" value="1"/>
</dbReference>
<evidence type="ECO:0000256" key="3">
    <source>
        <dbReference type="ARBA" id="ARBA00022692"/>
    </source>
</evidence>
<dbReference type="PROSITE" id="PS50929">
    <property type="entry name" value="ABC_TM1F"/>
    <property type="match status" value="1"/>
</dbReference>
<dbReference type="FunFam" id="3.40.50.300:FF:000186">
    <property type="entry name" value="ATP-binding cassette sub-family B member 7, mitochondrial"/>
    <property type="match status" value="1"/>
</dbReference>
<dbReference type="OrthoDB" id="6336411at2"/>
<dbReference type="PROSITE" id="PS50893">
    <property type="entry name" value="ABC_TRANSPORTER_2"/>
    <property type="match status" value="1"/>
</dbReference>